<accession>A0A6I9P438</accession>
<dbReference type="KEGG" id="ncc:104957037"/>
<keyword evidence="1" id="KW-0132">Cell division</keyword>
<evidence type="ECO:0000313" key="5">
    <source>
        <dbReference type="RefSeq" id="XP_010782937.1"/>
    </source>
</evidence>
<evidence type="ECO:0000256" key="1">
    <source>
        <dbReference type="ARBA" id="ARBA00022618"/>
    </source>
</evidence>
<keyword evidence="2" id="KW-0498">Mitosis</keyword>
<protein>
    <submittedName>
        <fullName evidence="5">Anaphase-promoting complex subunit 1-like</fullName>
    </submittedName>
</protein>
<dbReference type="OrthoDB" id="8782693at2759"/>
<keyword evidence="4" id="KW-1185">Reference proteome</keyword>
<proteinExistence type="predicted"/>
<dbReference type="GO" id="GO:0060090">
    <property type="term" value="F:molecular adaptor activity"/>
    <property type="evidence" value="ECO:0007669"/>
    <property type="project" value="TreeGrafter"/>
</dbReference>
<evidence type="ECO:0000256" key="2">
    <source>
        <dbReference type="ARBA" id="ARBA00022776"/>
    </source>
</evidence>
<dbReference type="PANTHER" id="PTHR12827">
    <property type="entry name" value="MEIOTIC CHECKPOINT REGULATOR TSG24 FAMILY MEMBER"/>
    <property type="match status" value="1"/>
</dbReference>
<gene>
    <name evidence="5" type="primary">LOC104957037</name>
</gene>
<sequence>MLHPLDEIAPIVCKPTGLIENSRVQYASDATMKIVFSCCQPSIVVSYDTVQGIHSVWALRKVTQDERFSVLRCTADPVSTPLGLKASALLTSHLRNISRLDSPGGSGVTGLGPGTAASCAIASSPLHYTVLHGHPSRMITSSSPGIHPRVHSSPIISNMAALSRAHPPGMATPSFTGAARFNTSFYTYSPRGHPGLLPSANSTVNETLLVPEMEPILPDLCIEQLWSETVTAGCYR</sequence>
<name>A0A6I9P438_9TELE</name>
<dbReference type="GO" id="GO:0031145">
    <property type="term" value="P:anaphase-promoting complex-dependent catabolic process"/>
    <property type="evidence" value="ECO:0007669"/>
    <property type="project" value="TreeGrafter"/>
</dbReference>
<dbReference type="InterPro" id="IPR024990">
    <property type="entry name" value="Apc1"/>
</dbReference>
<dbReference type="GO" id="GO:0070979">
    <property type="term" value="P:protein K11-linked ubiquitination"/>
    <property type="evidence" value="ECO:0007669"/>
    <property type="project" value="TreeGrafter"/>
</dbReference>
<dbReference type="GO" id="GO:0005680">
    <property type="term" value="C:anaphase-promoting complex"/>
    <property type="evidence" value="ECO:0007669"/>
    <property type="project" value="InterPro"/>
</dbReference>
<dbReference type="GO" id="GO:0007091">
    <property type="term" value="P:metaphase/anaphase transition of mitotic cell cycle"/>
    <property type="evidence" value="ECO:0007669"/>
    <property type="project" value="TreeGrafter"/>
</dbReference>
<organism evidence="4 5">
    <name type="scientific">Notothenia coriiceps</name>
    <name type="common">black rockcod</name>
    <dbReference type="NCBI Taxonomy" id="8208"/>
    <lineage>
        <taxon>Eukaryota</taxon>
        <taxon>Metazoa</taxon>
        <taxon>Chordata</taxon>
        <taxon>Craniata</taxon>
        <taxon>Vertebrata</taxon>
        <taxon>Euteleostomi</taxon>
        <taxon>Actinopterygii</taxon>
        <taxon>Neopterygii</taxon>
        <taxon>Teleostei</taxon>
        <taxon>Neoteleostei</taxon>
        <taxon>Acanthomorphata</taxon>
        <taxon>Eupercaria</taxon>
        <taxon>Perciformes</taxon>
        <taxon>Notothenioidei</taxon>
        <taxon>Nototheniidae</taxon>
        <taxon>Notothenia</taxon>
    </lineage>
</organism>
<reference evidence="5" key="1">
    <citation type="submission" date="2025-08" db="UniProtKB">
        <authorList>
            <consortium name="RefSeq"/>
        </authorList>
    </citation>
    <scope>IDENTIFICATION</scope>
    <source>
        <tissue evidence="5">Muscle</tissue>
    </source>
</reference>
<keyword evidence="3" id="KW-0131">Cell cycle</keyword>
<dbReference type="PANTHER" id="PTHR12827:SF3">
    <property type="entry name" value="ANAPHASE-PROMOTING COMPLEX SUBUNIT 1"/>
    <property type="match status" value="1"/>
</dbReference>
<dbReference type="GeneID" id="104957037"/>
<dbReference type="RefSeq" id="XP_010782937.1">
    <property type="nucleotide sequence ID" value="XM_010784635.1"/>
</dbReference>
<dbReference type="Proteomes" id="UP000504611">
    <property type="component" value="Unplaced"/>
</dbReference>
<dbReference type="AlphaFoldDB" id="A0A6I9P438"/>
<evidence type="ECO:0000256" key="3">
    <source>
        <dbReference type="ARBA" id="ARBA00023306"/>
    </source>
</evidence>
<dbReference type="GO" id="GO:0051301">
    <property type="term" value="P:cell division"/>
    <property type="evidence" value="ECO:0007669"/>
    <property type="project" value="UniProtKB-KW"/>
</dbReference>
<evidence type="ECO:0000313" key="4">
    <source>
        <dbReference type="Proteomes" id="UP000504611"/>
    </source>
</evidence>